<proteinExistence type="predicted"/>
<accession>A0A2N0U3R1</accession>
<evidence type="ECO:0000259" key="1">
    <source>
        <dbReference type="Pfam" id="PF03372"/>
    </source>
</evidence>
<dbReference type="InterPro" id="IPR005135">
    <property type="entry name" value="Endo/exonuclease/phosphatase"/>
</dbReference>
<dbReference type="GO" id="GO:0003824">
    <property type="term" value="F:catalytic activity"/>
    <property type="evidence" value="ECO:0007669"/>
    <property type="project" value="InterPro"/>
</dbReference>
<dbReference type="Pfam" id="PF03372">
    <property type="entry name" value="Exo_endo_phos"/>
    <property type="match status" value="1"/>
</dbReference>
<reference evidence="2 3" key="1">
    <citation type="submission" date="2015-10" db="EMBL/GenBank/DDBJ databases">
        <title>Draft genome sequence of Salegentibacter salinarum KCTC 12975.</title>
        <authorList>
            <person name="Lin W."/>
            <person name="Zheng Q."/>
        </authorList>
    </citation>
    <scope>NUCLEOTIDE SEQUENCE [LARGE SCALE GENOMIC DNA]</scope>
    <source>
        <strain evidence="2 3">KCTC 12975</strain>
    </source>
</reference>
<name>A0A2N0U3R1_9FLAO</name>
<comment type="caution">
    <text evidence="2">The sequence shown here is derived from an EMBL/GenBank/DDBJ whole genome shotgun (WGS) entry which is preliminary data.</text>
</comment>
<dbReference type="Proteomes" id="UP000232673">
    <property type="component" value="Unassembled WGS sequence"/>
</dbReference>
<dbReference type="Gene3D" id="3.60.10.10">
    <property type="entry name" value="Endonuclease/exonuclease/phosphatase"/>
    <property type="match status" value="1"/>
</dbReference>
<keyword evidence="3" id="KW-1185">Reference proteome</keyword>
<dbReference type="InterPro" id="IPR036691">
    <property type="entry name" value="Endo/exonu/phosph_ase_sf"/>
</dbReference>
<gene>
    <name evidence="2" type="ORF">APR41_01265</name>
</gene>
<evidence type="ECO:0000313" key="3">
    <source>
        <dbReference type="Proteomes" id="UP000232673"/>
    </source>
</evidence>
<organism evidence="2 3">
    <name type="scientific">Salegentibacter salinarum</name>
    <dbReference type="NCBI Taxonomy" id="447422"/>
    <lineage>
        <taxon>Bacteria</taxon>
        <taxon>Pseudomonadati</taxon>
        <taxon>Bacteroidota</taxon>
        <taxon>Flavobacteriia</taxon>
        <taxon>Flavobacteriales</taxon>
        <taxon>Flavobacteriaceae</taxon>
        <taxon>Salegentibacter</taxon>
    </lineage>
</organism>
<protein>
    <recommendedName>
        <fullName evidence="1">Endonuclease/exonuclease/phosphatase domain-containing protein</fullName>
    </recommendedName>
</protein>
<feature type="domain" description="Endonuclease/exonuclease/phosphatase" evidence="1">
    <location>
        <begin position="48"/>
        <end position="92"/>
    </location>
</feature>
<dbReference type="SUPFAM" id="SSF56219">
    <property type="entry name" value="DNase I-like"/>
    <property type="match status" value="1"/>
</dbReference>
<evidence type="ECO:0000313" key="2">
    <source>
        <dbReference type="EMBL" id="PKD21647.1"/>
    </source>
</evidence>
<dbReference type="STRING" id="447422.SAMN05660903_00314"/>
<dbReference type="RefSeq" id="WP_079711470.1">
    <property type="nucleotide sequence ID" value="NZ_FUZC01000001.1"/>
</dbReference>
<dbReference type="EMBL" id="LKTS01000001">
    <property type="protein sequence ID" value="PKD21647.1"/>
    <property type="molecule type" value="Genomic_DNA"/>
</dbReference>
<sequence length="120" mass="13434">MKSLTLIQVVLYMIPTFLSTPENKDIFYSHSEKGILDLNENQVNLKVMAYNIHHANPPSKPDTIDIDAIIKTIQGQDPDIVALQEIDANTTRSGEGNQAEILEERLGMNVFFSKAINYDG</sequence>
<dbReference type="AlphaFoldDB" id="A0A2N0U3R1"/>
<dbReference type="OrthoDB" id="5447300at2"/>